<keyword evidence="2" id="KW-1185">Reference proteome</keyword>
<reference evidence="1 2" key="1">
    <citation type="submission" date="2018-09" db="EMBL/GenBank/DDBJ databases">
        <authorList>
            <person name="Wang F."/>
        </authorList>
    </citation>
    <scope>NUCLEOTIDE SEQUENCE [LARGE SCALE GENOMIC DNA]</scope>
    <source>
        <strain evidence="1 2">PLHSC7-2</strain>
    </source>
</reference>
<accession>A0A418YGC8</accession>
<organism evidence="1 2">
    <name type="scientific">Motilimonas pumila</name>
    <dbReference type="NCBI Taxonomy" id="2303987"/>
    <lineage>
        <taxon>Bacteria</taxon>
        <taxon>Pseudomonadati</taxon>
        <taxon>Pseudomonadota</taxon>
        <taxon>Gammaproteobacteria</taxon>
        <taxon>Alteromonadales</taxon>
        <taxon>Alteromonadales genera incertae sedis</taxon>
        <taxon>Motilimonas</taxon>
    </lineage>
</organism>
<dbReference type="AlphaFoldDB" id="A0A418YGC8"/>
<protein>
    <submittedName>
        <fullName evidence="1">DUF2004 domain-containing protein</fullName>
    </submittedName>
</protein>
<proteinExistence type="predicted"/>
<dbReference type="Proteomes" id="UP000283255">
    <property type="component" value="Unassembled WGS sequence"/>
</dbReference>
<evidence type="ECO:0000313" key="2">
    <source>
        <dbReference type="Proteomes" id="UP000283255"/>
    </source>
</evidence>
<sequence>MSQALNAIEAAIGTEQGEYSIDLFISHHLNLLSEDDWQQLIGKPAPSAKDMIASLDLVDQWEQTYDFALLNQVSDYLLSVTFDDQGAVSNIAMES</sequence>
<reference evidence="1 2" key="2">
    <citation type="submission" date="2019-01" db="EMBL/GenBank/DDBJ databases">
        <title>Motilimonas pumilus sp. nov., isolated from the gut of sea cucumber (Apostichopus japonicus).</title>
        <authorList>
            <person name="Wang F.-Q."/>
            <person name="Ren L.-H."/>
            <person name="Lin Y.-W."/>
            <person name="Sun G.-H."/>
            <person name="Du Z.-J."/>
            <person name="Zhao J.-X."/>
            <person name="Liu X.-J."/>
            <person name="Liu L.-J."/>
        </authorList>
    </citation>
    <scope>NUCLEOTIDE SEQUENCE [LARGE SCALE GENOMIC DNA]</scope>
    <source>
        <strain evidence="1 2">PLHSC7-2</strain>
    </source>
</reference>
<dbReference type="EMBL" id="QZCH01000007">
    <property type="protein sequence ID" value="RJG48638.1"/>
    <property type="molecule type" value="Genomic_DNA"/>
</dbReference>
<name>A0A418YGC8_9GAMM</name>
<comment type="caution">
    <text evidence="1">The sequence shown here is derived from an EMBL/GenBank/DDBJ whole genome shotgun (WGS) entry which is preliminary data.</text>
</comment>
<gene>
    <name evidence="1" type="ORF">D1Z90_07200</name>
</gene>
<dbReference type="OrthoDB" id="7881187at2"/>
<evidence type="ECO:0000313" key="1">
    <source>
        <dbReference type="EMBL" id="RJG48638.1"/>
    </source>
</evidence>